<feature type="binding site" evidence="9">
    <location>
        <position position="230"/>
    </location>
    <ligand>
        <name>[2Fe-2S] cluster</name>
        <dbReference type="ChEBI" id="CHEBI:190135"/>
    </ligand>
</feature>
<keyword evidence="13" id="KW-1185">Reference proteome</keyword>
<dbReference type="GO" id="GO:0009055">
    <property type="term" value="F:electron transfer activity"/>
    <property type="evidence" value="ECO:0007669"/>
    <property type="project" value="UniProtKB-UniRule"/>
</dbReference>
<evidence type="ECO:0000256" key="1">
    <source>
        <dbReference type="ARBA" id="ARBA00001966"/>
    </source>
</evidence>
<dbReference type="GO" id="GO:0016226">
    <property type="term" value="P:iron-sulfur cluster assembly"/>
    <property type="evidence" value="ECO:0007669"/>
    <property type="project" value="UniProtKB-UniRule"/>
</dbReference>
<comment type="domain">
    <text evidence="9">The twin Cx2C motifs are involved in the recognition by the mitochondrial MIA40-ERV1 disulfide relay system. The formation of 2 disulfide bonds in the Cx2C motifs through dithiol/disulfide exchange reactions effectively traps the protein in the mitochondrial intermembrane space.</text>
</comment>
<evidence type="ECO:0000256" key="8">
    <source>
        <dbReference type="ARBA" id="ARBA00023128"/>
    </source>
</evidence>
<comment type="caution">
    <text evidence="12">The sequence shown here is derived from an EMBL/GenBank/DDBJ whole genome shotgun (WGS) entry which is preliminary data.</text>
</comment>
<comment type="cofactor">
    <cofactor evidence="9">
        <name>[2Fe-2S] cluster</name>
        <dbReference type="ChEBI" id="CHEBI:190135"/>
    </cofactor>
</comment>
<evidence type="ECO:0000259" key="10">
    <source>
        <dbReference type="Pfam" id="PF05093"/>
    </source>
</evidence>
<comment type="subcellular location">
    <subcellularLocation>
        <location evidence="9">Cytoplasm</location>
    </subcellularLocation>
    <subcellularLocation>
        <location evidence="9">Mitochondrion intermembrane space</location>
    </subcellularLocation>
</comment>
<dbReference type="InterPro" id="IPR046408">
    <property type="entry name" value="CIAPIN1"/>
</dbReference>
<dbReference type="GO" id="GO:0046872">
    <property type="term" value="F:metal ion binding"/>
    <property type="evidence" value="ECO:0007669"/>
    <property type="project" value="UniProtKB-KW"/>
</dbReference>
<evidence type="ECO:0008006" key="14">
    <source>
        <dbReference type="Google" id="ProtNLM"/>
    </source>
</evidence>
<evidence type="ECO:0000256" key="3">
    <source>
        <dbReference type="ARBA" id="ARBA00022485"/>
    </source>
</evidence>
<feature type="domain" description="Anamorsin C-terminal" evidence="10">
    <location>
        <begin position="214"/>
        <end position="316"/>
    </location>
</feature>
<keyword evidence="4 9" id="KW-0963">Cytoplasm</keyword>
<evidence type="ECO:0000313" key="12">
    <source>
        <dbReference type="EMBL" id="KAF5363946.1"/>
    </source>
</evidence>
<reference evidence="12 13" key="1">
    <citation type="journal article" date="2020" name="ISME J.">
        <title>Uncovering the hidden diversity of litter-decomposition mechanisms in mushroom-forming fungi.</title>
        <authorList>
            <person name="Floudas D."/>
            <person name="Bentzer J."/>
            <person name="Ahren D."/>
            <person name="Johansson T."/>
            <person name="Persson P."/>
            <person name="Tunlid A."/>
        </authorList>
    </citation>
    <scope>NUCLEOTIDE SEQUENCE [LARGE SCALE GENOMIC DNA]</scope>
    <source>
        <strain evidence="12 13">CBS 146.42</strain>
    </source>
</reference>
<dbReference type="AlphaFoldDB" id="A0A8H5GFC5"/>
<name>A0A8H5GFC5_9AGAR</name>
<dbReference type="GO" id="GO:0051537">
    <property type="term" value="F:2 iron, 2 sulfur cluster binding"/>
    <property type="evidence" value="ECO:0007669"/>
    <property type="project" value="UniProtKB-UniRule"/>
</dbReference>
<dbReference type="Pfam" id="PF05093">
    <property type="entry name" value="CIAPIN1"/>
    <property type="match status" value="1"/>
</dbReference>
<dbReference type="EMBL" id="JAACJO010000001">
    <property type="protein sequence ID" value="KAF5363946.1"/>
    <property type="molecule type" value="Genomic_DNA"/>
</dbReference>
<protein>
    <recommendedName>
        <fullName evidence="14">Anamorsin homolog</fullName>
    </recommendedName>
</protein>
<feature type="short sequence motif" description="Cx2C motif 1" evidence="9">
    <location>
        <begin position="286"/>
        <end position="289"/>
    </location>
</feature>
<dbReference type="Pfam" id="PF16803">
    <property type="entry name" value="DRE2_N"/>
    <property type="match status" value="1"/>
</dbReference>
<dbReference type="Proteomes" id="UP000559027">
    <property type="component" value="Unassembled WGS sequence"/>
</dbReference>
<keyword evidence="3 9" id="KW-0004">4Fe-4S</keyword>
<evidence type="ECO:0000256" key="7">
    <source>
        <dbReference type="ARBA" id="ARBA00023014"/>
    </source>
</evidence>
<dbReference type="GO" id="GO:0051539">
    <property type="term" value="F:4 iron, 4 sulfur cluster binding"/>
    <property type="evidence" value="ECO:0007669"/>
    <property type="project" value="UniProtKB-KW"/>
</dbReference>
<comment type="caution">
    <text evidence="9">Lacks conserved residue(s) required for the propagation of feature annotation.</text>
</comment>
<gene>
    <name evidence="12" type="ORF">D9756_000803</name>
</gene>
<keyword evidence="6 9" id="KW-0408">Iron</keyword>
<comment type="similarity">
    <text evidence="2 9">Belongs to the anamorsin family.</text>
</comment>
<feature type="short sequence motif" description="Cx2C motif 2" evidence="9">
    <location>
        <begin position="297"/>
        <end position="300"/>
    </location>
</feature>
<feature type="binding site" evidence="9">
    <location>
        <position position="300"/>
    </location>
    <ligand>
        <name>[4Fe-4S] cluster</name>
        <dbReference type="ChEBI" id="CHEBI:49883"/>
    </ligand>
</feature>
<sequence>MSPTAVLPQEANMTNGQPAATAAAVKGPALAIGTLSTAQDGKYQSLVSDLETTRRVDRQLLDRLVDNATTLEPSFYASAHVILTDAEYQSLSPKLPEFLAQLLAGLSPLGTVHLLNLASAIQTLPSELTLAGFNILSTLPDEGILIAQKPALPPSTTVPLKQAANGASLSVPLRKKTDPTKKKALWALTTVADNTDKIDPESLLTEADKARPVPTCEPVTSNAPRRKRACKGCTCGLAELEEEDRKNGKVVLLDGSQNGEAMVVTQDEKERLVNAAKNAPKATSSCGNCFLGDAFRCASCPYLGLPAFKPGEKVEIDFSMDDI</sequence>
<comment type="cofactor">
    <cofactor evidence="1 9">
        <name>[4Fe-4S] cluster</name>
        <dbReference type="ChEBI" id="CHEBI:49883"/>
    </cofactor>
</comment>
<evidence type="ECO:0000256" key="2">
    <source>
        <dbReference type="ARBA" id="ARBA00008169"/>
    </source>
</evidence>
<dbReference type="InterPro" id="IPR007785">
    <property type="entry name" value="Anamorsin"/>
</dbReference>
<dbReference type="PANTHER" id="PTHR13273:SF14">
    <property type="entry name" value="ANAMORSIN"/>
    <property type="match status" value="1"/>
</dbReference>
<accession>A0A8H5GFC5</accession>
<proteinExistence type="inferred from homology"/>
<feature type="binding site" evidence="9">
    <location>
        <position position="216"/>
    </location>
    <ligand>
        <name>[2Fe-2S] cluster</name>
        <dbReference type="ChEBI" id="CHEBI:190135"/>
    </ligand>
</feature>
<evidence type="ECO:0000256" key="9">
    <source>
        <dbReference type="HAMAP-Rule" id="MF_03115"/>
    </source>
</evidence>
<keyword evidence="9" id="KW-0001">2Fe-2S</keyword>
<evidence type="ECO:0000256" key="4">
    <source>
        <dbReference type="ARBA" id="ARBA00022490"/>
    </source>
</evidence>
<evidence type="ECO:0000313" key="13">
    <source>
        <dbReference type="Proteomes" id="UP000559027"/>
    </source>
</evidence>
<dbReference type="GO" id="GO:0005758">
    <property type="term" value="C:mitochondrial intermembrane space"/>
    <property type="evidence" value="ECO:0007669"/>
    <property type="project" value="UniProtKB-SubCell"/>
</dbReference>
<organism evidence="12 13">
    <name type="scientific">Leucocoprinus leucothites</name>
    <dbReference type="NCBI Taxonomy" id="201217"/>
    <lineage>
        <taxon>Eukaryota</taxon>
        <taxon>Fungi</taxon>
        <taxon>Dikarya</taxon>
        <taxon>Basidiomycota</taxon>
        <taxon>Agaricomycotina</taxon>
        <taxon>Agaricomycetes</taxon>
        <taxon>Agaricomycetidae</taxon>
        <taxon>Agaricales</taxon>
        <taxon>Agaricineae</taxon>
        <taxon>Agaricaceae</taxon>
        <taxon>Leucocoprinus</taxon>
    </lineage>
</organism>
<evidence type="ECO:0000256" key="5">
    <source>
        <dbReference type="ARBA" id="ARBA00022723"/>
    </source>
</evidence>
<dbReference type="HAMAP" id="MF_03115">
    <property type="entry name" value="Anamorsin"/>
    <property type="match status" value="1"/>
</dbReference>
<keyword evidence="7 9" id="KW-0411">Iron-sulfur</keyword>
<evidence type="ECO:0000259" key="11">
    <source>
        <dbReference type="Pfam" id="PF16803"/>
    </source>
</evidence>
<feature type="region of interest" description="Fe-S binding site B" evidence="9">
    <location>
        <begin position="286"/>
        <end position="300"/>
    </location>
</feature>
<feature type="domain" description="Fe-S cluster assembly protein Dre2 N-terminal" evidence="11">
    <location>
        <begin position="42"/>
        <end position="161"/>
    </location>
</feature>
<keyword evidence="8 9" id="KW-0496">Mitochondrion</keyword>
<feature type="binding site" evidence="9">
    <location>
        <position position="297"/>
    </location>
    <ligand>
        <name>[4Fe-4S] cluster</name>
        <dbReference type="ChEBI" id="CHEBI:49883"/>
    </ligand>
</feature>
<dbReference type="OrthoDB" id="311633at2759"/>
<feature type="binding site" evidence="9">
    <location>
        <position position="233"/>
    </location>
    <ligand>
        <name>[2Fe-2S] cluster</name>
        <dbReference type="ChEBI" id="CHEBI:190135"/>
    </ligand>
</feature>
<feature type="binding site" evidence="9">
    <location>
        <position position="286"/>
    </location>
    <ligand>
        <name>[4Fe-4S] cluster</name>
        <dbReference type="ChEBI" id="CHEBI:49883"/>
    </ligand>
</feature>
<keyword evidence="5 9" id="KW-0479">Metal-binding</keyword>
<evidence type="ECO:0000256" key="6">
    <source>
        <dbReference type="ARBA" id="ARBA00023004"/>
    </source>
</evidence>
<dbReference type="PANTHER" id="PTHR13273">
    <property type="entry name" value="ANAMORSIN"/>
    <property type="match status" value="1"/>
</dbReference>
<comment type="domain">
    <text evidence="9">The C-terminal domain binds 2 Fe-S clusters but is otherwise mostly in an intrinsically disordered conformation.</text>
</comment>
<feature type="binding site" evidence="9">
    <location>
        <position position="235"/>
    </location>
    <ligand>
        <name>[2Fe-2S] cluster</name>
        <dbReference type="ChEBI" id="CHEBI:190135"/>
    </ligand>
</feature>
<feature type="binding site" evidence="9">
    <location>
        <position position="289"/>
    </location>
    <ligand>
        <name>[4Fe-4S] cluster</name>
        <dbReference type="ChEBI" id="CHEBI:49883"/>
    </ligand>
</feature>
<comment type="domain">
    <text evidence="9">The N-terminal domain has structural similarity with S-adenosyl-L-methionine-dependent methyltransferases, but does not bind S-adenosyl-L-methionine. It is required for correct assembly of the 2 Fe-S clusters.</text>
</comment>
<dbReference type="InterPro" id="IPR031838">
    <property type="entry name" value="Dre2_N"/>
</dbReference>